<dbReference type="Proteomes" id="UP001176941">
    <property type="component" value="Chromosome 19"/>
</dbReference>
<protein>
    <submittedName>
        <fullName evidence="2">Uncharacterized protein</fullName>
    </submittedName>
</protein>
<reference evidence="2" key="1">
    <citation type="submission" date="2023-04" db="EMBL/GenBank/DDBJ databases">
        <authorList>
            <consortium name="ELIXIR-Norway"/>
        </authorList>
    </citation>
    <scope>NUCLEOTIDE SEQUENCE [LARGE SCALE GENOMIC DNA]</scope>
</reference>
<sequence length="103" mass="11098">MMAQPPPRLCEAQRPVVPTLLPAWPGSVSVQPKASTTSPQPPLPSMPEQHSAGLAASPQQKQQEGLSAAIKLHGRGTQWALGLWPSLLWSWLLLALGLSHERL</sequence>
<evidence type="ECO:0000313" key="2">
    <source>
        <dbReference type="EMBL" id="CAI9159395.1"/>
    </source>
</evidence>
<accession>A0ABN8YEF4</accession>
<proteinExistence type="predicted"/>
<feature type="region of interest" description="Disordered" evidence="1">
    <location>
        <begin position="28"/>
        <end position="66"/>
    </location>
</feature>
<feature type="compositionally biased region" description="Polar residues" evidence="1">
    <location>
        <begin position="28"/>
        <end position="38"/>
    </location>
</feature>
<evidence type="ECO:0000256" key="1">
    <source>
        <dbReference type="SAM" id="MobiDB-lite"/>
    </source>
</evidence>
<evidence type="ECO:0000313" key="3">
    <source>
        <dbReference type="Proteomes" id="UP001176941"/>
    </source>
</evidence>
<dbReference type="EMBL" id="OX459955">
    <property type="protein sequence ID" value="CAI9159395.1"/>
    <property type="molecule type" value="Genomic_DNA"/>
</dbReference>
<organism evidence="2 3">
    <name type="scientific">Rangifer tarandus platyrhynchus</name>
    <name type="common">Svalbard reindeer</name>
    <dbReference type="NCBI Taxonomy" id="3082113"/>
    <lineage>
        <taxon>Eukaryota</taxon>
        <taxon>Metazoa</taxon>
        <taxon>Chordata</taxon>
        <taxon>Craniata</taxon>
        <taxon>Vertebrata</taxon>
        <taxon>Euteleostomi</taxon>
        <taxon>Mammalia</taxon>
        <taxon>Eutheria</taxon>
        <taxon>Laurasiatheria</taxon>
        <taxon>Artiodactyla</taxon>
        <taxon>Ruminantia</taxon>
        <taxon>Pecora</taxon>
        <taxon>Cervidae</taxon>
        <taxon>Odocoileinae</taxon>
        <taxon>Rangifer</taxon>
    </lineage>
</organism>
<name>A0ABN8YEF4_RANTA</name>
<keyword evidence="3" id="KW-1185">Reference proteome</keyword>
<gene>
    <name evidence="2" type="ORF">MRATA1EN1_LOCUS8357</name>
</gene>